<keyword evidence="10" id="KW-1185">Reference proteome</keyword>
<comment type="caution">
    <text evidence="9">The sequence shown here is derived from an EMBL/GenBank/DDBJ whole genome shotgun (WGS) entry which is preliminary data.</text>
</comment>
<feature type="domain" description="PHD-type" evidence="8">
    <location>
        <begin position="109"/>
        <end position="160"/>
    </location>
</feature>
<dbReference type="SUPFAM" id="SSF57903">
    <property type="entry name" value="FYVE/PHD zinc finger"/>
    <property type="match status" value="1"/>
</dbReference>
<keyword evidence="3 6" id="KW-0863">Zinc-finger</keyword>
<dbReference type="InterPro" id="IPR019786">
    <property type="entry name" value="Zinc_finger_PHD-type_CS"/>
</dbReference>
<keyword evidence="4" id="KW-0862">Zinc</keyword>
<dbReference type="AlphaFoldDB" id="A0A2P6N2C7"/>
<evidence type="ECO:0000313" key="10">
    <source>
        <dbReference type="Proteomes" id="UP000241769"/>
    </source>
</evidence>
<dbReference type="InterPro" id="IPR011011">
    <property type="entry name" value="Znf_FYVE_PHD"/>
</dbReference>
<feature type="compositionally biased region" description="Polar residues" evidence="7">
    <location>
        <begin position="1"/>
        <end position="14"/>
    </location>
</feature>
<dbReference type="GO" id="GO:0008270">
    <property type="term" value="F:zinc ion binding"/>
    <property type="evidence" value="ECO:0007669"/>
    <property type="project" value="UniProtKB-KW"/>
</dbReference>
<evidence type="ECO:0000259" key="8">
    <source>
        <dbReference type="PROSITE" id="PS50016"/>
    </source>
</evidence>
<comment type="subcellular location">
    <subcellularLocation>
        <location evidence="1">Nucleus</location>
    </subcellularLocation>
</comment>
<dbReference type="Gene3D" id="2.60.120.650">
    <property type="entry name" value="Cupin"/>
    <property type="match status" value="1"/>
</dbReference>
<dbReference type="InParanoid" id="A0A2P6N2C7"/>
<reference evidence="9 10" key="1">
    <citation type="journal article" date="2018" name="Genome Biol. Evol.">
        <title>Multiple Roots of Fruiting Body Formation in Amoebozoa.</title>
        <authorList>
            <person name="Hillmann F."/>
            <person name="Forbes G."/>
            <person name="Novohradska S."/>
            <person name="Ferling I."/>
            <person name="Riege K."/>
            <person name="Groth M."/>
            <person name="Westermann M."/>
            <person name="Marz M."/>
            <person name="Spaller T."/>
            <person name="Winckler T."/>
            <person name="Schaap P."/>
            <person name="Glockner G."/>
        </authorList>
    </citation>
    <scope>NUCLEOTIDE SEQUENCE [LARGE SCALE GENOMIC DNA]</scope>
    <source>
        <strain evidence="9 10">Jena</strain>
    </source>
</reference>
<keyword evidence="2" id="KW-0479">Metal-binding</keyword>
<evidence type="ECO:0000256" key="3">
    <source>
        <dbReference type="ARBA" id="ARBA00022771"/>
    </source>
</evidence>
<feature type="compositionally biased region" description="Basic and acidic residues" evidence="7">
    <location>
        <begin position="221"/>
        <end position="237"/>
    </location>
</feature>
<dbReference type="InterPro" id="IPR019787">
    <property type="entry name" value="Znf_PHD-finger"/>
</dbReference>
<dbReference type="Pfam" id="PF00628">
    <property type="entry name" value="PHD"/>
    <property type="match status" value="1"/>
</dbReference>
<feature type="compositionally biased region" description="Basic residues" evidence="7">
    <location>
        <begin position="163"/>
        <end position="173"/>
    </location>
</feature>
<evidence type="ECO:0000256" key="1">
    <source>
        <dbReference type="ARBA" id="ARBA00004123"/>
    </source>
</evidence>
<sequence length="237" mass="25920">MLTPAGYSQQQMPHNGNHGGGLVPNILRMGPLSTNNPAGKTTASHASSSTAMKQKPPPTSHGETEIGVEYHLIEGFVIATSASSFLYIPTGPTPQPFSTLPSEGEPTDIIACTCGSLEDVGFMVCCEVCQTWFHGICVNLPTKEHVANITEWHCFRCVPKHGPSKMVHQKKSRPSPTTPSSRDNRPTDRSKRRRTSPPTKGKTPEEEEEEFKQALAVSARIAREQRMSQRTKTDDTP</sequence>
<gene>
    <name evidence="9" type="ORF">PROFUN_11615</name>
</gene>
<dbReference type="InterPro" id="IPR037869">
    <property type="entry name" value="Spp1/CFP1"/>
</dbReference>
<dbReference type="SMART" id="SM00249">
    <property type="entry name" value="PHD"/>
    <property type="match status" value="1"/>
</dbReference>
<dbReference type="EMBL" id="MDYQ01000240">
    <property type="protein sequence ID" value="PRP78103.1"/>
    <property type="molecule type" value="Genomic_DNA"/>
</dbReference>
<dbReference type="PROSITE" id="PS50016">
    <property type="entry name" value="ZF_PHD_2"/>
    <property type="match status" value="1"/>
</dbReference>
<feature type="region of interest" description="Disordered" evidence="7">
    <location>
        <begin position="163"/>
        <end position="237"/>
    </location>
</feature>
<feature type="compositionally biased region" description="Low complexity" evidence="7">
    <location>
        <begin position="41"/>
        <end position="51"/>
    </location>
</feature>
<evidence type="ECO:0000256" key="5">
    <source>
        <dbReference type="ARBA" id="ARBA00023242"/>
    </source>
</evidence>
<dbReference type="InterPro" id="IPR001965">
    <property type="entry name" value="Znf_PHD"/>
</dbReference>
<dbReference type="PANTHER" id="PTHR46174:SF1">
    <property type="entry name" value="CXXC-TYPE ZINC FINGER PROTEIN 1"/>
    <property type="match status" value="1"/>
</dbReference>
<dbReference type="PANTHER" id="PTHR46174">
    <property type="entry name" value="CXXC-TYPE ZINC FINGER PROTEIN 1"/>
    <property type="match status" value="1"/>
</dbReference>
<dbReference type="PROSITE" id="PS01359">
    <property type="entry name" value="ZF_PHD_1"/>
    <property type="match status" value="1"/>
</dbReference>
<evidence type="ECO:0000256" key="6">
    <source>
        <dbReference type="PROSITE-ProRule" id="PRU00146"/>
    </source>
</evidence>
<evidence type="ECO:0000313" key="9">
    <source>
        <dbReference type="EMBL" id="PRP78103.1"/>
    </source>
</evidence>
<dbReference type="GO" id="GO:0048188">
    <property type="term" value="C:Set1C/COMPASS complex"/>
    <property type="evidence" value="ECO:0007669"/>
    <property type="project" value="InterPro"/>
</dbReference>
<feature type="region of interest" description="Disordered" evidence="7">
    <location>
        <begin position="1"/>
        <end position="63"/>
    </location>
</feature>
<dbReference type="GO" id="GO:0045893">
    <property type="term" value="P:positive regulation of DNA-templated transcription"/>
    <property type="evidence" value="ECO:0007669"/>
    <property type="project" value="TreeGrafter"/>
</dbReference>
<evidence type="ECO:0000256" key="7">
    <source>
        <dbReference type="SAM" id="MobiDB-lite"/>
    </source>
</evidence>
<keyword evidence="5" id="KW-0539">Nucleus</keyword>
<organism evidence="9 10">
    <name type="scientific">Planoprotostelium fungivorum</name>
    <dbReference type="NCBI Taxonomy" id="1890364"/>
    <lineage>
        <taxon>Eukaryota</taxon>
        <taxon>Amoebozoa</taxon>
        <taxon>Evosea</taxon>
        <taxon>Variosea</taxon>
        <taxon>Cavosteliida</taxon>
        <taxon>Cavosteliaceae</taxon>
        <taxon>Planoprotostelium</taxon>
    </lineage>
</organism>
<evidence type="ECO:0000256" key="4">
    <source>
        <dbReference type="ARBA" id="ARBA00022833"/>
    </source>
</evidence>
<dbReference type="Proteomes" id="UP000241769">
    <property type="component" value="Unassembled WGS sequence"/>
</dbReference>
<evidence type="ECO:0000256" key="2">
    <source>
        <dbReference type="ARBA" id="ARBA00022723"/>
    </source>
</evidence>
<dbReference type="OrthoDB" id="436852at2759"/>
<proteinExistence type="predicted"/>
<name>A0A2P6N2C7_9EUKA</name>
<dbReference type="STRING" id="1890364.A0A2P6N2C7"/>
<accession>A0A2P6N2C7</accession>
<protein>
    <recommendedName>
        <fullName evidence="8">PHD-type domain-containing protein</fullName>
    </recommendedName>
</protein>